<dbReference type="EMBL" id="VSRR010028755">
    <property type="protein sequence ID" value="MPC69017.1"/>
    <property type="molecule type" value="Genomic_DNA"/>
</dbReference>
<name>A0A5B7HIE5_PORTR</name>
<keyword evidence="2" id="KW-1185">Reference proteome</keyword>
<sequence length="96" mass="10288">MVTCWGKCSGVTCGVPASVGQCGHRGEALCGVPGQEGLREGYRGVHWFNTTRFLVAREEDGSCGSDSSMPIEGRRCIARCCVLVVEVSDKKHVDVL</sequence>
<comment type="caution">
    <text evidence="1">The sequence shown here is derived from an EMBL/GenBank/DDBJ whole genome shotgun (WGS) entry which is preliminary data.</text>
</comment>
<organism evidence="1 2">
    <name type="scientific">Portunus trituberculatus</name>
    <name type="common">Swimming crab</name>
    <name type="synonym">Neptunus trituberculatus</name>
    <dbReference type="NCBI Taxonomy" id="210409"/>
    <lineage>
        <taxon>Eukaryota</taxon>
        <taxon>Metazoa</taxon>
        <taxon>Ecdysozoa</taxon>
        <taxon>Arthropoda</taxon>
        <taxon>Crustacea</taxon>
        <taxon>Multicrustacea</taxon>
        <taxon>Malacostraca</taxon>
        <taxon>Eumalacostraca</taxon>
        <taxon>Eucarida</taxon>
        <taxon>Decapoda</taxon>
        <taxon>Pleocyemata</taxon>
        <taxon>Brachyura</taxon>
        <taxon>Eubrachyura</taxon>
        <taxon>Portunoidea</taxon>
        <taxon>Portunidae</taxon>
        <taxon>Portuninae</taxon>
        <taxon>Portunus</taxon>
    </lineage>
</organism>
<dbReference type="Proteomes" id="UP000324222">
    <property type="component" value="Unassembled WGS sequence"/>
</dbReference>
<evidence type="ECO:0000313" key="2">
    <source>
        <dbReference type="Proteomes" id="UP000324222"/>
    </source>
</evidence>
<accession>A0A5B7HIE5</accession>
<evidence type="ECO:0000313" key="1">
    <source>
        <dbReference type="EMBL" id="MPC69017.1"/>
    </source>
</evidence>
<reference evidence="1 2" key="1">
    <citation type="submission" date="2019-05" db="EMBL/GenBank/DDBJ databases">
        <title>Another draft genome of Portunus trituberculatus and its Hox gene families provides insights of decapod evolution.</title>
        <authorList>
            <person name="Jeong J.-H."/>
            <person name="Song I."/>
            <person name="Kim S."/>
            <person name="Choi T."/>
            <person name="Kim D."/>
            <person name="Ryu S."/>
            <person name="Kim W."/>
        </authorList>
    </citation>
    <scope>NUCLEOTIDE SEQUENCE [LARGE SCALE GENOMIC DNA]</scope>
    <source>
        <tissue evidence="1">Muscle</tissue>
    </source>
</reference>
<dbReference type="AlphaFoldDB" id="A0A5B7HIE5"/>
<proteinExistence type="predicted"/>
<protein>
    <submittedName>
        <fullName evidence="1">Uncharacterized protein</fullName>
    </submittedName>
</protein>
<gene>
    <name evidence="1" type="ORF">E2C01_063229</name>
</gene>